<protein>
    <recommendedName>
        <fullName evidence="2">Anti-sigma factor antagonist</fullName>
    </recommendedName>
</protein>
<name>A0ABU1X3W3_SPHXE</name>
<dbReference type="SUPFAM" id="SSF52091">
    <property type="entry name" value="SpoIIaa-like"/>
    <property type="match status" value="1"/>
</dbReference>
<comment type="caution">
    <text evidence="4">The sequence shown here is derived from an EMBL/GenBank/DDBJ whole genome shotgun (WGS) entry which is preliminary data.</text>
</comment>
<accession>A0ABU1X3W3</accession>
<dbReference type="PROSITE" id="PS50801">
    <property type="entry name" value="STAS"/>
    <property type="match status" value="1"/>
</dbReference>
<organism evidence="4 5">
    <name type="scientific">Sphingobium xenophagum</name>
    <dbReference type="NCBI Taxonomy" id="121428"/>
    <lineage>
        <taxon>Bacteria</taxon>
        <taxon>Pseudomonadati</taxon>
        <taxon>Pseudomonadota</taxon>
        <taxon>Alphaproteobacteria</taxon>
        <taxon>Sphingomonadales</taxon>
        <taxon>Sphingomonadaceae</taxon>
        <taxon>Sphingobium</taxon>
    </lineage>
</organism>
<proteinExistence type="inferred from homology"/>
<evidence type="ECO:0000256" key="2">
    <source>
        <dbReference type="RuleBase" id="RU003749"/>
    </source>
</evidence>
<evidence type="ECO:0000259" key="3">
    <source>
        <dbReference type="PROSITE" id="PS50801"/>
    </source>
</evidence>
<comment type="similarity">
    <text evidence="1 2">Belongs to the anti-sigma-factor antagonist family.</text>
</comment>
<dbReference type="Gene3D" id="3.30.750.24">
    <property type="entry name" value="STAS domain"/>
    <property type="match status" value="1"/>
</dbReference>
<dbReference type="InterPro" id="IPR002645">
    <property type="entry name" value="STAS_dom"/>
</dbReference>
<evidence type="ECO:0000313" key="5">
    <source>
        <dbReference type="Proteomes" id="UP001267638"/>
    </source>
</evidence>
<feature type="domain" description="STAS" evidence="3">
    <location>
        <begin position="1"/>
        <end position="109"/>
    </location>
</feature>
<evidence type="ECO:0000313" key="4">
    <source>
        <dbReference type="EMBL" id="MDR7155827.1"/>
    </source>
</evidence>
<evidence type="ECO:0000256" key="1">
    <source>
        <dbReference type="ARBA" id="ARBA00009013"/>
    </source>
</evidence>
<keyword evidence="5" id="KW-1185">Reference proteome</keyword>
<dbReference type="Pfam" id="PF01740">
    <property type="entry name" value="STAS"/>
    <property type="match status" value="1"/>
</dbReference>
<dbReference type="InterPro" id="IPR003658">
    <property type="entry name" value="Anti-sigma_ant"/>
</dbReference>
<dbReference type="Proteomes" id="UP001267638">
    <property type="component" value="Unassembled WGS sequence"/>
</dbReference>
<dbReference type="NCBIfam" id="TIGR00377">
    <property type="entry name" value="ant_ant_sig"/>
    <property type="match status" value="1"/>
</dbReference>
<dbReference type="EMBL" id="JAVDWV010000011">
    <property type="protein sequence ID" value="MDR7155827.1"/>
    <property type="molecule type" value="Genomic_DNA"/>
</dbReference>
<dbReference type="InterPro" id="IPR036513">
    <property type="entry name" value="STAS_dom_sf"/>
</dbReference>
<gene>
    <name evidence="4" type="ORF">J2W40_002663</name>
</gene>
<dbReference type="PANTHER" id="PTHR33495">
    <property type="entry name" value="ANTI-SIGMA FACTOR ANTAGONIST TM_1081-RELATED-RELATED"/>
    <property type="match status" value="1"/>
</dbReference>
<reference evidence="4 5" key="1">
    <citation type="submission" date="2023-07" db="EMBL/GenBank/DDBJ databases">
        <title>Sorghum-associated microbial communities from plants grown in Nebraska, USA.</title>
        <authorList>
            <person name="Schachtman D."/>
        </authorList>
    </citation>
    <scope>NUCLEOTIDE SEQUENCE [LARGE SCALE GENOMIC DNA]</scope>
    <source>
        <strain evidence="4 5">4256</strain>
    </source>
</reference>
<sequence length="111" mass="11602">MTIITLDGDLAIIKVTAARLDAAAGPAFKADIQAQLNGRAKRVLLDMGDVSFMDSTGLGVLVSLLKMLGKDGALAVAGAQPSVRRLFELTRLDTVFSLTDNVDSARAVLGD</sequence>
<dbReference type="RefSeq" id="WP_069064209.1">
    <property type="nucleotide sequence ID" value="NZ_JAVDWV010000011.1"/>
</dbReference>
<dbReference type="PANTHER" id="PTHR33495:SF2">
    <property type="entry name" value="ANTI-SIGMA FACTOR ANTAGONIST TM_1081-RELATED"/>
    <property type="match status" value="1"/>
</dbReference>
<dbReference type="CDD" id="cd07043">
    <property type="entry name" value="STAS_anti-anti-sigma_factors"/>
    <property type="match status" value="1"/>
</dbReference>